<dbReference type="InterPro" id="IPR019812">
    <property type="entry name" value="Hydgase_assmbl_chp_CS"/>
</dbReference>
<sequence>MCVALPRRVYAHRADPALIPIAQGALNSCCVYHDTEITPSQCAPRSLTSSLNSFMPGSAVCVRLHEGAPPSSCRKVTKTLPCTRGVCIEVR</sequence>
<evidence type="ECO:0000313" key="1">
    <source>
        <dbReference type="EMBL" id="KJA25180.1"/>
    </source>
</evidence>
<name>A0A0D2Q0Z0_HYPSF</name>
<gene>
    <name evidence="1" type="ORF">HYPSUDRAFT_38145</name>
</gene>
<keyword evidence="2" id="KW-1185">Reference proteome</keyword>
<proteinExistence type="predicted"/>
<dbReference type="EMBL" id="KN817533">
    <property type="protein sequence ID" value="KJA25180.1"/>
    <property type="molecule type" value="Genomic_DNA"/>
</dbReference>
<protein>
    <submittedName>
        <fullName evidence="1">Uncharacterized protein</fullName>
    </submittedName>
</protein>
<reference evidence="2" key="1">
    <citation type="submission" date="2014-04" db="EMBL/GenBank/DDBJ databases">
        <title>Evolutionary Origins and Diversification of the Mycorrhizal Mutualists.</title>
        <authorList>
            <consortium name="DOE Joint Genome Institute"/>
            <consortium name="Mycorrhizal Genomics Consortium"/>
            <person name="Kohler A."/>
            <person name="Kuo A."/>
            <person name="Nagy L.G."/>
            <person name="Floudas D."/>
            <person name="Copeland A."/>
            <person name="Barry K.W."/>
            <person name="Cichocki N."/>
            <person name="Veneault-Fourrey C."/>
            <person name="LaButti K."/>
            <person name="Lindquist E.A."/>
            <person name="Lipzen A."/>
            <person name="Lundell T."/>
            <person name="Morin E."/>
            <person name="Murat C."/>
            <person name="Riley R."/>
            <person name="Ohm R."/>
            <person name="Sun H."/>
            <person name="Tunlid A."/>
            <person name="Henrissat B."/>
            <person name="Grigoriev I.V."/>
            <person name="Hibbett D.S."/>
            <person name="Martin F."/>
        </authorList>
    </citation>
    <scope>NUCLEOTIDE SEQUENCE [LARGE SCALE GENOMIC DNA]</scope>
    <source>
        <strain evidence="2">FD-334 SS-4</strain>
    </source>
</reference>
<dbReference type="AlphaFoldDB" id="A0A0D2Q0Z0"/>
<accession>A0A0D2Q0Z0</accession>
<evidence type="ECO:0000313" key="2">
    <source>
        <dbReference type="Proteomes" id="UP000054270"/>
    </source>
</evidence>
<dbReference type="Proteomes" id="UP000054270">
    <property type="component" value="Unassembled WGS sequence"/>
</dbReference>
<dbReference type="PROSITE" id="PS01097">
    <property type="entry name" value="HUPF_HYPC"/>
    <property type="match status" value="1"/>
</dbReference>
<organism evidence="1 2">
    <name type="scientific">Hypholoma sublateritium (strain FD-334 SS-4)</name>
    <dbReference type="NCBI Taxonomy" id="945553"/>
    <lineage>
        <taxon>Eukaryota</taxon>
        <taxon>Fungi</taxon>
        <taxon>Dikarya</taxon>
        <taxon>Basidiomycota</taxon>
        <taxon>Agaricomycotina</taxon>
        <taxon>Agaricomycetes</taxon>
        <taxon>Agaricomycetidae</taxon>
        <taxon>Agaricales</taxon>
        <taxon>Agaricineae</taxon>
        <taxon>Strophariaceae</taxon>
        <taxon>Hypholoma</taxon>
    </lineage>
</organism>